<dbReference type="PRINTS" id="PR00702">
    <property type="entry name" value="ACRIFLAVINRP"/>
</dbReference>
<keyword evidence="2" id="KW-1133">Transmembrane helix</keyword>
<feature type="transmembrane region" description="Helical" evidence="2">
    <location>
        <begin position="361"/>
        <end position="381"/>
    </location>
</feature>
<dbReference type="Proteomes" id="UP000661077">
    <property type="component" value="Unassembled WGS sequence"/>
</dbReference>
<dbReference type="InterPro" id="IPR027463">
    <property type="entry name" value="AcrB_DN_DC_subdom"/>
</dbReference>
<dbReference type="RefSeq" id="WP_203165612.1">
    <property type="nucleotide sequence ID" value="NZ_JAEVLS010000001.1"/>
</dbReference>
<dbReference type="Gene3D" id="3.30.70.1430">
    <property type="entry name" value="Multidrug efflux transporter AcrB pore domain"/>
    <property type="match status" value="2"/>
</dbReference>
<dbReference type="PANTHER" id="PTHR32063:SF0">
    <property type="entry name" value="SWARMING MOTILITY PROTEIN SWRC"/>
    <property type="match status" value="1"/>
</dbReference>
<name>A0ABS1WRQ0_9GAMM</name>
<feature type="transmembrane region" description="Helical" evidence="2">
    <location>
        <begin position="338"/>
        <end position="354"/>
    </location>
</feature>
<protein>
    <submittedName>
        <fullName evidence="3">Efflux RND transporter permease subunit</fullName>
    </submittedName>
</protein>
<organism evidence="3 4">
    <name type="scientific">Steroidobacter gossypii</name>
    <dbReference type="NCBI Taxonomy" id="2805490"/>
    <lineage>
        <taxon>Bacteria</taxon>
        <taxon>Pseudomonadati</taxon>
        <taxon>Pseudomonadota</taxon>
        <taxon>Gammaproteobacteria</taxon>
        <taxon>Steroidobacterales</taxon>
        <taxon>Steroidobacteraceae</taxon>
        <taxon>Steroidobacter</taxon>
    </lineage>
</organism>
<comment type="caution">
    <text evidence="3">The sequence shown here is derived from an EMBL/GenBank/DDBJ whole genome shotgun (WGS) entry which is preliminary data.</text>
</comment>
<feature type="transmembrane region" description="Helical" evidence="2">
    <location>
        <begin position="897"/>
        <end position="916"/>
    </location>
</feature>
<evidence type="ECO:0000313" key="4">
    <source>
        <dbReference type="Proteomes" id="UP000661077"/>
    </source>
</evidence>
<feature type="transmembrane region" description="Helical" evidence="2">
    <location>
        <begin position="1003"/>
        <end position="1025"/>
    </location>
</feature>
<dbReference type="SUPFAM" id="SSF82693">
    <property type="entry name" value="Multidrug efflux transporter AcrB pore domain, PN1, PN2, PC1 and PC2 subdomains"/>
    <property type="match status" value="3"/>
</dbReference>
<feature type="transmembrane region" description="Helical" evidence="2">
    <location>
        <begin position="432"/>
        <end position="452"/>
    </location>
</feature>
<dbReference type="Pfam" id="PF00873">
    <property type="entry name" value="ACR_tran"/>
    <property type="match status" value="1"/>
</dbReference>
<gene>
    <name evidence="3" type="ORF">JM946_02800</name>
</gene>
<dbReference type="Gene3D" id="1.20.1640.10">
    <property type="entry name" value="Multidrug efflux transporter AcrB transmembrane domain"/>
    <property type="match status" value="2"/>
</dbReference>
<keyword evidence="2" id="KW-0472">Membrane</keyword>
<keyword evidence="2" id="KW-0812">Transmembrane</keyword>
<feature type="transmembrane region" description="Helical" evidence="2">
    <location>
        <begin position="867"/>
        <end position="885"/>
    </location>
</feature>
<dbReference type="Gene3D" id="3.30.70.1440">
    <property type="entry name" value="Multidrug efflux transporter AcrB pore domain"/>
    <property type="match status" value="1"/>
</dbReference>
<dbReference type="Gene3D" id="3.30.2090.10">
    <property type="entry name" value="Multidrug efflux transporter AcrB TolC docking domain, DN and DC subdomains"/>
    <property type="match status" value="2"/>
</dbReference>
<feature type="transmembrane region" description="Helical" evidence="2">
    <location>
        <begin position="387"/>
        <end position="411"/>
    </location>
</feature>
<feature type="transmembrane region" description="Helical" evidence="2">
    <location>
        <begin position="966"/>
        <end position="991"/>
    </location>
</feature>
<feature type="transmembrane region" description="Helical" evidence="2">
    <location>
        <begin position="12"/>
        <end position="29"/>
    </location>
</feature>
<accession>A0ABS1WRQ0</accession>
<feature type="transmembrane region" description="Helical" evidence="2">
    <location>
        <begin position="543"/>
        <end position="564"/>
    </location>
</feature>
<dbReference type="Gene3D" id="3.30.70.1320">
    <property type="entry name" value="Multidrug efflux transporter AcrB pore domain like"/>
    <property type="match status" value="1"/>
</dbReference>
<evidence type="ECO:0000256" key="1">
    <source>
        <dbReference type="SAM" id="MobiDB-lite"/>
    </source>
</evidence>
<dbReference type="SUPFAM" id="SSF82866">
    <property type="entry name" value="Multidrug efflux transporter AcrB transmembrane domain"/>
    <property type="match status" value="2"/>
</dbReference>
<proteinExistence type="predicted"/>
<evidence type="ECO:0000313" key="3">
    <source>
        <dbReference type="EMBL" id="MBM0103651.1"/>
    </source>
</evidence>
<dbReference type="EMBL" id="JAEVLS010000001">
    <property type="protein sequence ID" value="MBM0103651.1"/>
    <property type="molecule type" value="Genomic_DNA"/>
</dbReference>
<feature type="region of interest" description="Disordered" evidence="1">
    <location>
        <begin position="1047"/>
        <end position="1066"/>
    </location>
</feature>
<evidence type="ECO:0000256" key="2">
    <source>
        <dbReference type="SAM" id="Phobius"/>
    </source>
</evidence>
<reference evidence="3 4" key="1">
    <citation type="journal article" date="2021" name="Int. J. Syst. Evol. Microbiol.">
        <title>Steroidobacter gossypii sp. nov., isolated from soil of cotton cropping field.</title>
        <authorList>
            <person name="Huang R."/>
            <person name="Yang S."/>
            <person name="Zhen C."/>
            <person name="Liu W."/>
        </authorList>
    </citation>
    <scope>NUCLEOTIDE SEQUENCE [LARGE SCALE GENOMIC DNA]</scope>
    <source>
        <strain evidence="3 4">S1-65</strain>
    </source>
</reference>
<dbReference type="InterPro" id="IPR001036">
    <property type="entry name" value="Acrflvin-R"/>
</dbReference>
<keyword evidence="4" id="KW-1185">Reference proteome</keyword>
<sequence>MWITKTSVNQPVFATMVMLALVVLGLYSYRLLPVEEMPEIVVPQAYVTVSYPGASPEAIENDVIKPLENVINGVDGVKNIYSTAREGNAFLMIDFRMETDAVAATQEVRDKVAQIRASLPEDVREPTISRASNDSSTEPVVSLVVYSTTRSLREISTITEQQIVKRLQNSYGVGNVSVGGAVERQVQIFLRPEALQSFRVGVDQVVEAVRAANQDLPAGMISRGPQEQLVRVEGKMKDPRDFERIIVANQGGAPVYLHQIADIVDGEAEEMSISRSNGMRSVSLDVYKVQQANMVEVGKAVDEAVADLTSRLPPDIVIRTLWSDAKFIEGSLERVKETILEGALLTILIVFLFLHSWRSTIITGLTLPISVIATFIALNAFGYTLNFMTLMALSLCIGLLIDDAIVVRENIVRHADMGKDHRTAALEGTSEIGLAVMATTFAILAVFIPVAFMDGVIGKFFKPFGITVAVAVLVSLFVSFTLDPMLSSVWPDPSKDRFRRAPWLGKVMERVESVIDYAHRVYDRLLQWVMSDRRYRVAGRVSLSPRAISLLIALFSFLGSFLIVGKVGTEFVPEQDEGIMFIRMNTPIGSSLEYTDAKIRDAEAAIREIEGVDSIVTTVGTDEGRNYARVRVLLKDKELFDRPSQKEIEAQIRNRLSSFAGLSLTMGGFNQPVVISILGPENSKLTELSQELMRRLSTIPGIADLESSERGANPTVAVRIKNELASDLGLTTASIGNALRPLIAGDQISTWLGPDGQDYDVIVQLPKQRREIAADLGDLYVTSARTDANGNPLLVPIRQVADFVETTSPQQIKRLNLQRRITIYGNAQGRPSGDVGTDAEKIVKAMELPPGYRFDVSGGQQEMNETSAAAGAALILAVIFIYFVLASQFGSFLQPIAIMVSLPLSLIGVLLALLLTGTTLNIFSIIGFIMLMGLVTKNAILLVDFTNQAIRAGRTVREAILEAGQVRLRPILMTTLAMIFGMLPMAIGVGAGGELLAPMGRAVIGGVITSTLLTLLIVPVFYTYIYGFTAWAKALWHRGQTHEAVPAPASASSAVPSDPAGAPHTT</sequence>
<dbReference type="SUPFAM" id="SSF82714">
    <property type="entry name" value="Multidrug efflux transporter AcrB TolC docking domain, DN and DC subdomains"/>
    <property type="match status" value="2"/>
</dbReference>
<feature type="transmembrane region" description="Helical" evidence="2">
    <location>
        <begin position="464"/>
        <end position="490"/>
    </location>
</feature>
<feature type="transmembrane region" description="Helical" evidence="2">
    <location>
        <begin position="922"/>
        <end position="945"/>
    </location>
</feature>
<dbReference type="PANTHER" id="PTHR32063">
    <property type="match status" value="1"/>
</dbReference>